<organism evidence="2 3">
    <name type="scientific">Stereocaulon virgatum</name>
    <dbReference type="NCBI Taxonomy" id="373712"/>
    <lineage>
        <taxon>Eukaryota</taxon>
        <taxon>Fungi</taxon>
        <taxon>Dikarya</taxon>
        <taxon>Ascomycota</taxon>
        <taxon>Pezizomycotina</taxon>
        <taxon>Lecanoromycetes</taxon>
        <taxon>OSLEUM clade</taxon>
        <taxon>Lecanoromycetidae</taxon>
        <taxon>Lecanorales</taxon>
        <taxon>Lecanorineae</taxon>
        <taxon>Stereocaulaceae</taxon>
        <taxon>Stereocaulon</taxon>
    </lineage>
</organism>
<keyword evidence="3" id="KW-1185">Reference proteome</keyword>
<comment type="caution">
    <text evidence="2">The sequence shown here is derived from an EMBL/GenBank/DDBJ whole genome shotgun (WGS) entry which is preliminary data.</text>
</comment>
<feature type="region of interest" description="Disordered" evidence="1">
    <location>
        <begin position="1"/>
        <end position="64"/>
    </location>
</feature>
<feature type="compositionally biased region" description="Basic residues" evidence="1">
    <location>
        <begin position="43"/>
        <end position="56"/>
    </location>
</feature>
<sequence length="753" mass="86448">MEKTCTAPSRVRYLPQQPEPHWPSQPSQEPGLQLSSRSSNISRCKKPARPHAKAPRKTPQQKPRKIEAVDWFLRNVPKATEWRKRQTELELNTVEQYEQTIRAFTDRTNIIVTREPFHREERSKYELVDLAERFALLTKASLTNAKRQRSFARFQALILLSYCEVLRKKDFSYETVDRIIEHIAGERDRRRLLSGARWINGVIVDLVSHGWTIYRATELFFIDALSLTNLTHIHNNENIQSILKHLKTDEFMKHDYGDCLRPEFTIPGLIASLLDACNIAAIKISIDEICDTLGYSSDHVPKSVESIYKVQAAYRSTPICPVNPSFEVYVPNCFRSNDGPASVSNPDSTIRAVDPLCLNTQESIYRYMSPAIGLQMPSGNDVVETFLAPSKFGALTKRQRFLSMAAKSPRNSGNIHLQADVVYRESVLLRLKGNICDSQRRIREFFHRSNPGPDLRSHFVFGLLHLSQATNYAYNFDFCQAHEEAQKLKPLGFAQGHMDVVWDQVYFAGRVFRGQGCFNEAKQCFERCLAADGLCESKRILIKSNLADLYSELDYSLRKRSNPNGSEECVTPEITFLDYAEEMVKPELEPLKARGRRSKGYRRLLLSLIEVEIRRDQFKNAEILISELLGIYSRLTEPDIIDRLGHVRALIAWARISPVSEAEERWCDAVRWNRKYNPLEEEVFTCGLVYLFICSIRFQLGNLDGSRAVFNRAMEVISRKKPQFLIPGVGTYLFDSVRLRIKRAAGWILPGIV</sequence>
<dbReference type="Proteomes" id="UP001590950">
    <property type="component" value="Unassembled WGS sequence"/>
</dbReference>
<feature type="compositionally biased region" description="Polar residues" evidence="1">
    <location>
        <begin position="24"/>
        <end position="42"/>
    </location>
</feature>
<protein>
    <submittedName>
        <fullName evidence="2">Uncharacterized protein</fullName>
    </submittedName>
</protein>
<dbReference type="EMBL" id="JBEFKJ010000003">
    <property type="protein sequence ID" value="KAL2046933.1"/>
    <property type="molecule type" value="Genomic_DNA"/>
</dbReference>
<evidence type="ECO:0000313" key="3">
    <source>
        <dbReference type="Proteomes" id="UP001590950"/>
    </source>
</evidence>
<name>A0ABR4AMF7_9LECA</name>
<evidence type="ECO:0000256" key="1">
    <source>
        <dbReference type="SAM" id="MobiDB-lite"/>
    </source>
</evidence>
<evidence type="ECO:0000313" key="2">
    <source>
        <dbReference type="EMBL" id="KAL2046933.1"/>
    </source>
</evidence>
<proteinExistence type="predicted"/>
<reference evidence="2 3" key="1">
    <citation type="submission" date="2024-09" db="EMBL/GenBank/DDBJ databases">
        <title>Rethinking Asexuality: The Enigmatic Case of Functional Sexual Genes in Lepraria (Stereocaulaceae).</title>
        <authorList>
            <person name="Doellman M."/>
            <person name="Sun Y."/>
            <person name="Barcenas-Pena A."/>
            <person name="Lumbsch H.T."/>
            <person name="Grewe F."/>
        </authorList>
    </citation>
    <scope>NUCLEOTIDE SEQUENCE [LARGE SCALE GENOMIC DNA]</scope>
    <source>
        <strain evidence="2 3">Mercado 3170</strain>
    </source>
</reference>
<accession>A0ABR4AMF7</accession>
<gene>
    <name evidence="2" type="ORF">N7G274_000951</name>
</gene>